<comment type="caution">
    <text evidence="3">The sequence shown here is derived from an EMBL/GenBank/DDBJ whole genome shotgun (WGS) entry which is preliminary data.</text>
</comment>
<feature type="transmembrane region" description="Helical" evidence="2">
    <location>
        <begin position="192"/>
        <end position="208"/>
    </location>
</feature>
<evidence type="ECO:0000256" key="1">
    <source>
        <dbReference type="SAM" id="MobiDB-lite"/>
    </source>
</evidence>
<keyword evidence="2" id="KW-0472">Membrane</keyword>
<keyword evidence="4" id="KW-1185">Reference proteome</keyword>
<proteinExistence type="predicted"/>
<feature type="region of interest" description="Disordered" evidence="1">
    <location>
        <begin position="301"/>
        <end position="393"/>
    </location>
</feature>
<feature type="transmembrane region" description="Helical" evidence="2">
    <location>
        <begin position="142"/>
        <end position="162"/>
    </location>
</feature>
<accession>A0A8J3QJZ8</accession>
<feature type="transmembrane region" description="Helical" evidence="2">
    <location>
        <begin position="220"/>
        <end position="240"/>
    </location>
</feature>
<feature type="transmembrane region" description="Helical" evidence="2">
    <location>
        <begin position="117"/>
        <end position="135"/>
    </location>
</feature>
<sequence>MPEDAEHPAGQRSTVVLLTLGLIWLAAYLWAAHASIVGAGQDELIAVFDAALALPGVVAATMLAGATAGVTALGWVRPRLSTPGGWAASVIALVSGLVIGGLASGMILLGYGHRSSIMVLAWAVLAAGAVGGIIGSVRPREMISAGLAATIVAFLLGFVLNYKQDALLDLFGAGNSVQSRADALNRLTPTESLLAGVLAGIVAFLYLRRSGTGLQFWPRFLAHLAGGATPGIILLLAEVVTRLGGGQLFGAAGSDSAIDQAAIAYSSGSRLNHGLIVLFTGAFVALIAFGVTVRPATAVPAEPAGRRGANRRGTATRPEGTAGSGTDTRSAPAADSHTASTSGASGTKTDRDATGHGGRKTAPAARKAEPDAIDDAAELAAAPRGTSAPADEA</sequence>
<dbReference type="Proteomes" id="UP000642748">
    <property type="component" value="Unassembled WGS sequence"/>
</dbReference>
<name>A0A8J3QJZ8_9ACTN</name>
<feature type="transmembrane region" description="Helical" evidence="2">
    <location>
        <begin position="88"/>
        <end position="111"/>
    </location>
</feature>
<feature type="transmembrane region" description="Helical" evidence="2">
    <location>
        <begin position="12"/>
        <end position="31"/>
    </location>
</feature>
<evidence type="ECO:0000256" key="2">
    <source>
        <dbReference type="SAM" id="Phobius"/>
    </source>
</evidence>
<organism evidence="3 4">
    <name type="scientific">Rugosimonospora africana</name>
    <dbReference type="NCBI Taxonomy" id="556532"/>
    <lineage>
        <taxon>Bacteria</taxon>
        <taxon>Bacillati</taxon>
        <taxon>Actinomycetota</taxon>
        <taxon>Actinomycetes</taxon>
        <taxon>Micromonosporales</taxon>
        <taxon>Micromonosporaceae</taxon>
        <taxon>Rugosimonospora</taxon>
    </lineage>
</organism>
<dbReference type="RefSeq" id="WP_203915714.1">
    <property type="nucleotide sequence ID" value="NZ_BONZ01000002.1"/>
</dbReference>
<feature type="compositionally biased region" description="Low complexity" evidence="1">
    <location>
        <begin position="333"/>
        <end position="347"/>
    </location>
</feature>
<evidence type="ECO:0000313" key="3">
    <source>
        <dbReference type="EMBL" id="GIH11986.1"/>
    </source>
</evidence>
<keyword evidence="2" id="KW-1133">Transmembrane helix</keyword>
<reference evidence="3" key="1">
    <citation type="submission" date="2021-01" db="EMBL/GenBank/DDBJ databases">
        <title>Whole genome shotgun sequence of Rugosimonospora africana NBRC 104875.</title>
        <authorList>
            <person name="Komaki H."/>
            <person name="Tamura T."/>
        </authorList>
    </citation>
    <scope>NUCLEOTIDE SEQUENCE</scope>
    <source>
        <strain evidence="3">NBRC 104875</strain>
    </source>
</reference>
<feature type="transmembrane region" description="Helical" evidence="2">
    <location>
        <begin position="275"/>
        <end position="293"/>
    </location>
</feature>
<dbReference type="AlphaFoldDB" id="A0A8J3QJZ8"/>
<protein>
    <submittedName>
        <fullName evidence="3">Uncharacterized protein</fullName>
    </submittedName>
</protein>
<gene>
    <name evidence="3" type="ORF">Raf01_01580</name>
</gene>
<evidence type="ECO:0000313" key="4">
    <source>
        <dbReference type="Proteomes" id="UP000642748"/>
    </source>
</evidence>
<dbReference type="EMBL" id="BONZ01000002">
    <property type="protein sequence ID" value="GIH11986.1"/>
    <property type="molecule type" value="Genomic_DNA"/>
</dbReference>
<keyword evidence="2" id="KW-0812">Transmembrane</keyword>
<feature type="transmembrane region" description="Helical" evidence="2">
    <location>
        <begin position="51"/>
        <end position="76"/>
    </location>
</feature>